<evidence type="ECO:0000313" key="3">
    <source>
        <dbReference type="EMBL" id="CAJ1943810.1"/>
    </source>
</evidence>
<sequence>MNQSSEESVSNSSSISNINNTAPTNEESTGTKRNNEPRRTKRSKQEHEAKEKARTERANVVRDILNRSNEAITGPMPDVHAEPRGTGFDQDRRTSEEANIQTTNAPGDQLDDGSTNMDGLVTAYAVESTDDDQVNSYKENEEDEEDTGNEEDEEDTGGGINWDRCLQKKGARTYCCLLFISVVTIVALGAWLWTRDNSSSSVEFDSPTAEDCASIADGASIKGQEAMTVQRYKLELDATPLLPMNLSISADIIEKKLMELLIPALTGCNRIVRHMRSLRHLEGSFTYPISNVAINAFGVKEEKCLDDFNLRCHRVNVALDILVKDESVNAVDVIAELSTFFGDGVLAAKFELTGVYEKISLTRLGYIDSATPTNRIDQSPVPTTLPLAVSTTTPQPTLGPTMNPTPAPTVTCFQSNNELSDAVGNWFQSSQSKASVKNTYGPVGDWCFGAGVTSMYQLFKDRSAFNEDISNWDVSSVTNMSYMFSMAKSFNRDLSIWDVSSVTDMNNMFLYATSFNQDLSSWDVSSVTDMNHMLCYATSFNQDLSSWDVSKVTNMRHIFGSAYSFNHELSSWDVSSVTSMHGMFSFATSFNQDLSSWDVSSVTSMNYMFDGENSFNQDLSSWNVSSVTSMNYMFSRATSFNQDLSSWDVSSVVSMYRMFWRATSVNQDLSSWDVSSVRNMVGMFDTALSFNQDLSPWDVSSVTQMNGMFDSANSFDQNLCLWGLRLPTDALASQAFRDATSCQSQADPSLSSNPPGPFCHICS</sequence>
<name>A0AAD2CSW6_9STRA</name>
<evidence type="ECO:0008006" key="5">
    <source>
        <dbReference type="Google" id="ProtNLM"/>
    </source>
</evidence>
<feature type="compositionally biased region" description="Basic and acidic residues" evidence="1">
    <location>
        <begin position="79"/>
        <end position="96"/>
    </location>
</feature>
<keyword evidence="2" id="KW-1133">Transmembrane helix</keyword>
<keyword evidence="2" id="KW-0812">Transmembrane</keyword>
<gene>
    <name evidence="3" type="ORF">CYCCA115_LOCUS8614</name>
</gene>
<feature type="compositionally biased region" description="Acidic residues" evidence="1">
    <location>
        <begin position="140"/>
        <end position="156"/>
    </location>
</feature>
<keyword evidence="4" id="KW-1185">Reference proteome</keyword>
<dbReference type="Proteomes" id="UP001295423">
    <property type="component" value="Unassembled WGS sequence"/>
</dbReference>
<dbReference type="EMBL" id="CAKOGP040001136">
    <property type="protein sequence ID" value="CAJ1943810.1"/>
    <property type="molecule type" value="Genomic_DNA"/>
</dbReference>
<reference evidence="3" key="1">
    <citation type="submission" date="2023-08" db="EMBL/GenBank/DDBJ databases">
        <authorList>
            <person name="Audoor S."/>
            <person name="Bilcke G."/>
        </authorList>
    </citation>
    <scope>NUCLEOTIDE SEQUENCE</scope>
</reference>
<protein>
    <recommendedName>
        <fullName evidence="5">BspA family leucine-rich repeat surface protein</fullName>
    </recommendedName>
</protein>
<dbReference type="InterPro" id="IPR011889">
    <property type="entry name" value="Liste_lipo_26"/>
</dbReference>
<keyword evidence="2" id="KW-0472">Membrane</keyword>
<feature type="transmembrane region" description="Helical" evidence="2">
    <location>
        <begin position="174"/>
        <end position="193"/>
    </location>
</feature>
<dbReference type="NCBIfam" id="TIGR02167">
    <property type="entry name" value="Liste_lipo_26"/>
    <property type="match status" value="8"/>
</dbReference>
<evidence type="ECO:0000313" key="4">
    <source>
        <dbReference type="Proteomes" id="UP001295423"/>
    </source>
</evidence>
<accession>A0AAD2CSW6</accession>
<dbReference type="Pfam" id="PF03382">
    <property type="entry name" value="DUF285"/>
    <property type="match status" value="2"/>
</dbReference>
<feature type="compositionally biased region" description="Low complexity" evidence="1">
    <location>
        <begin position="1"/>
        <end position="20"/>
    </location>
</feature>
<feature type="compositionally biased region" description="Polar residues" evidence="1">
    <location>
        <begin position="97"/>
        <end position="117"/>
    </location>
</feature>
<organism evidence="3 4">
    <name type="scientific">Cylindrotheca closterium</name>
    <dbReference type="NCBI Taxonomy" id="2856"/>
    <lineage>
        <taxon>Eukaryota</taxon>
        <taxon>Sar</taxon>
        <taxon>Stramenopiles</taxon>
        <taxon>Ochrophyta</taxon>
        <taxon>Bacillariophyta</taxon>
        <taxon>Bacillariophyceae</taxon>
        <taxon>Bacillariophycidae</taxon>
        <taxon>Bacillariales</taxon>
        <taxon>Bacillariaceae</taxon>
        <taxon>Cylindrotheca</taxon>
    </lineage>
</organism>
<dbReference type="AlphaFoldDB" id="A0AAD2CSW6"/>
<dbReference type="InterPro" id="IPR005046">
    <property type="entry name" value="DUF285"/>
</dbReference>
<proteinExistence type="predicted"/>
<feature type="region of interest" description="Disordered" evidence="1">
    <location>
        <begin position="1"/>
        <end position="161"/>
    </location>
</feature>
<evidence type="ECO:0000256" key="1">
    <source>
        <dbReference type="SAM" id="MobiDB-lite"/>
    </source>
</evidence>
<evidence type="ECO:0000256" key="2">
    <source>
        <dbReference type="SAM" id="Phobius"/>
    </source>
</evidence>
<comment type="caution">
    <text evidence="3">The sequence shown here is derived from an EMBL/GenBank/DDBJ whole genome shotgun (WGS) entry which is preliminary data.</text>
</comment>
<feature type="compositionally biased region" description="Basic and acidic residues" evidence="1">
    <location>
        <begin position="29"/>
        <end position="60"/>
    </location>
</feature>